<sequence length="784" mass="87748">MKEMLIIIKGNFRNQKVSLFSIFLLVTIIALFLSTIIALWTNTQSYEEQELNRMNYGDITAWVSNVPRDVPLLESLRGVEGVAKAEYQEILYSNYSIGETRADSQGQLLIYQPQRYDYKIFNNLLTGYNGLNTSLNPGEIYVSPALNALYGLNVGDTIHFSTLRQQEDKAFRVKGFFEDPFMGSTMIDMKSFLISENDYAEILNETQQNTANSLIEVGGMIHLFQESTSQQSMADFNQAITEETQLNQYSRSVYTKPVILGFMLILQKIFSGLLLVFVVVLVIIILIVMSYCIKSTIEQNRKNLGILKAQGFTNRKIKNTQLVQYASTIILGMLLGILIASWLIQPITQTMVTTSGILVPTTLPVRLILAVHVFLLLLFIGFIAIKLQRINRLSPIDAIQRTSEQEYSHLGYTLTSKGNLELKLTFRQLVSNKKNYISVGLVAMLLVFFISLVVRMNSWLGPNGEGMMDAFNPADLDIGVERLGPIDEQEIEQRINQHTTIVDQYELAMPTVTIQGIDYTANVISETDRFHLVQGRAPINEDEIVLTEFTAENLAVSIGDEVTITYQQNSQSFTVSGIYQCANEMGNNLGMSREGFSAFGNDGGLQWCTHYFLSDPLQSDHILNELNQEFGGDIHVHKNTWSGLEGILTAMKLLIRFMYVVVALFILIVVLLTGSKVLQAEQTDLAIFKTLGLTSLVLRRMFALRFTIVSLLGSAIGTLFTSLFTDAIVSNLLKLSGISNFSSTVSVTNSVLPLLIVVTLFTIFAYLLAAKVKRVSPILLMEEL</sequence>
<evidence type="ECO:0000256" key="1">
    <source>
        <dbReference type="ARBA" id="ARBA00004651"/>
    </source>
</evidence>
<feature type="transmembrane region" description="Helical" evidence="7">
    <location>
        <begin position="20"/>
        <end position="40"/>
    </location>
</feature>
<keyword evidence="5 7" id="KW-1133">Transmembrane helix</keyword>
<evidence type="ECO:0000313" key="10">
    <source>
        <dbReference type="Proteomes" id="UP000013782"/>
    </source>
</evidence>
<protein>
    <recommendedName>
        <fullName evidence="8">ABC3 transporter permease C-terminal domain-containing protein</fullName>
    </recommendedName>
</protein>
<evidence type="ECO:0000259" key="8">
    <source>
        <dbReference type="Pfam" id="PF02687"/>
    </source>
</evidence>
<feature type="domain" description="ABC3 transporter permease C-terminal" evidence="8">
    <location>
        <begin position="657"/>
        <end position="771"/>
    </location>
</feature>
<keyword evidence="6 7" id="KW-0472">Membrane</keyword>
<comment type="caution">
    <text evidence="9">The sequence shown here is derived from an EMBL/GenBank/DDBJ whole genome shotgun (WGS) entry which is preliminary data.</text>
</comment>
<dbReference type="EMBL" id="AJAQ01000015">
    <property type="protein sequence ID" value="EOH94164.1"/>
    <property type="molecule type" value="Genomic_DNA"/>
</dbReference>
<dbReference type="GO" id="GO:0098797">
    <property type="term" value="C:plasma membrane protein complex"/>
    <property type="evidence" value="ECO:0007669"/>
    <property type="project" value="TreeGrafter"/>
</dbReference>
<feature type="domain" description="ABC3 transporter permease C-terminal" evidence="8">
    <location>
        <begin position="276"/>
        <end position="395"/>
    </location>
</feature>
<feature type="transmembrane region" description="Helical" evidence="7">
    <location>
        <begin position="653"/>
        <end position="672"/>
    </location>
</feature>
<feature type="transmembrane region" description="Helical" evidence="7">
    <location>
        <begin position="269"/>
        <end position="293"/>
    </location>
</feature>
<dbReference type="InterPro" id="IPR051447">
    <property type="entry name" value="Lipoprotein-release_system"/>
</dbReference>
<comment type="subcellular location">
    <subcellularLocation>
        <location evidence="1">Cell membrane</location>
        <topology evidence="1">Multi-pass membrane protein</topology>
    </subcellularLocation>
</comment>
<keyword evidence="3" id="KW-1003">Cell membrane</keyword>
<dbReference type="Proteomes" id="UP000013782">
    <property type="component" value="Unassembled WGS sequence"/>
</dbReference>
<feature type="transmembrane region" description="Helical" evidence="7">
    <location>
        <begin position="322"/>
        <end position="344"/>
    </location>
</feature>
<dbReference type="InterPro" id="IPR003838">
    <property type="entry name" value="ABC3_permease_C"/>
</dbReference>
<name>R2T1L5_9ENTE</name>
<evidence type="ECO:0000256" key="4">
    <source>
        <dbReference type="ARBA" id="ARBA00022692"/>
    </source>
</evidence>
<evidence type="ECO:0000256" key="7">
    <source>
        <dbReference type="SAM" id="Phobius"/>
    </source>
</evidence>
<dbReference type="STRING" id="160454.RV10_GL003827"/>
<dbReference type="RefSeq" id="WP_010756893.1">
    <property type="nucleotide sequence ID" value="NZ_KB946309.1"/>
</dbReference>
<dbReference type="eggNOG" id="COG0577">
    <property type="taxonomic scope" value="Bacteria"/>
</dbReference>
<evidence type="ECO:0000256" key="5">
    <source>
        <dbReference type="ARBA" id="ARBA00022989"/>
    </source>
</evidence>
<feature type="transmembrane region" description="Helical" evidence="7">
    <location>
        <begin position="750"/>
        <end position="769"/>
    </location>
</feature>
<comment type="similarity">
    <text evidence="2">Belongs to the ABC-4 integral membrane protein family. LolC/E subfamily.</text>
</comment>
<keyword evidence="4 7" id="KW-0812">Transmembrane</keyword>
<evidence type="ECO:0000256" key="2">
    <source>
        <dbReference type="ARBA" id="ARBA00005236"/>
    </source>
</evidence>
<accession>R2T1L5</accession>
<feature type="transmembrane region" description="Helical" evidence="7">
    <location>
        <begin position="364"/>
        <end position="385"/>
    </location>
</feature>
<evidence type="ECO:0000313" key="9">
    <source>
        <dbReference type="EMBL" id="EOH94164.1"/>
    </source>
</evidence>
<evidence type="ECO:0000256" key="3">
    <source>
        <dbReference type="ARBA" id="ARBA00022475"/>
    </source>
</evidence>
<dbReference type="PANTHER" id="PTHR30489">
    <property type="entry name" value="LIPOPROTEIN-RELEASING SYSTEM TRANSMEMBRANE PROTEIN LOLE"/>
    <property type="match status" value="1"/>
</dbReference>
<evidence type="ECO:0000256" key="6">
    <source>
        <dbReference type="ARBA" id="ARBA00023136"/>
    </source>
</evidence>
<dbReference type="GO" id="GO:0044874">
    <property type="term" value="P:lipoprotein localization to outer membrane"/>
    <property type="evidence" value="ECO:0007669"/>
    <property type="project" value="TreeGrafter"/>
</dbReference>
<keyword evidence="10" id="KW-1185">Reference proteome</keyword>
<proteinExistence type="inferred from homology"/>
<reference evidence="9 10" key="1">
    <citation type="submission" date="2013-02" db="EMBL/GenBank/DDBJ databases">
        <title>The Genome Sequence of Enterococcus pallens BAA-351.</title>
        <authorList>
            <consortium name="The Broad Institute Genome Sequencing Platform"/>
            <consortium name="The Broad Institute Genome Sequencing Center for Infectious Disease"/>
            <person name="Earl A.M."/>
            <person name="Gilmore M.S."/>
            <person name="Lebreton F."/>
            <person name="Walker B."/>
            <person name="Young S.K."/>
            <person name="Zeng Q."/>
            <person name="Gargeya S."/>
            <person name="Fitzgerald M."/>
            <person name="Haas B."/>
            <person name="Abouelleil A."/>
            <person name="Alvarado L."/>
            <person name="Arachchi H.M."/>
            <person name="Berlin A.M."/>
            <person name="Chapman S.B."/>
            <person name="Dewar J."/>
            <person name="Goldberg J."/>
            <person name="Griggs A."/>
            <person name="Gujja S."/>
            <person name="Hansen M."/>
            <person name="Howarth C."/>
            <person name="Imamovic A."/>
            <person name="Larimer J."/>
            <person name="McCowan C."/>
            <person name="Murphy C."/>
            <person name="Neiman D."/>
            <person name="Pearson M."/>
            <person name="Priest M."/>
            <person name="Roberts A."/>
            <person name="Saif S."/>
            <person name="Shea T."/>
            <person name="Sisk P."/>
            <person name="Sykes S."/>
            <person name="Wortman J."/>
            <person name="Nusbaum C."/>
            <person name="Birren B."/>
        </authorList>
    </citation>
    <scope>NUCLEOTIDE SEQUENCE [LARGE SCALE GENOMIC DNA]</scope>
    <source>
        <strain evidence="9 10">ATCC BAA-351</strain>
    </source>
</reference>
<feature type="transmembrane region" description="Helical" evidence="7">
    <location>
        <begin position="436"/>
        <end position="454"/>
    </location>
</feature>
<dbReference type="OrthoDB" id="2024371at2"/>
<dbReference type="PANTHER" id="PTHR30489:SF0">
    <property type="entry name" value="LIPOPROTEIN-RELEASING SYSTEM TRANSMEMBRANE PROTEIN LOLE"/>
    <property type="match status" value="1"/>
</dbReference>
<dbReference type="HOGENOM" id="CLU_019968_0_0_9"/>
<feature type="transmembrane region" description="Helical" evidence="7">
    <location>
        <begin position="708"/>
        <end position="730"/>
    </location>
</feature>
<organism evidence="9 10">
    <name type="scientific">Enterococcus pallens ATCC BAA-351</name>
    <dbReference type="NCBI Taxonomy" id="1158607"/>
    <lineage>
        <taxon>Bacteria</taxon>
        <taxon>Bacillati</taxon>
        <taxon>Bacillota</taxon>
        <taxon>Bacilli</taxon>
        <taxon>Lactobacillales</taxon>
        <taxon>Enterococcaceae</taxon>
        <taxon>Enterococcus</taxon>
    </lineage>
</organism>
<dbReference type="Pfam" id="PF02687">
    <property type="entry name" value="FtsX"/>
    <property type="match status" value="2"/>
</dbReference>
<gene>
    <name evidence="9" type="ORF">UAU_01899</name>
</gene>
<dbReference type="PATRIC" id="fig|1158607.3.peg.1867"/>
<dbReference type="AlphaFoldDB" id="R2T1L5"/>